<evidence type="ECO:0000256" key="3">
    <source>
        <dbReference type="ARBA" id="ARBA00022980"/>
    </source>
</evidence>
<dbReference type="Pfam" id="PF01649">
    <property type="entry name" value="Ribosomal_S20p"/>
    <property type="match status" value="1"/>
</dbReference>
<dbReference type="Proteomes" id="UP000176568">
    <property type="component" value="Unassembled WGS sequence"/>
</dbReference>
<dbReference type="STRING" id="1797247.A2419_03290"/>
<keyword evidence="2 6" id="KW-0694">RNA-binding</keyword>
<dbReference type="Gene3D" id="1.20.58.110">
    <property type="entry name" value="Ribosomal protein S20"/>
    <property type="match status" value="1"/>
</dbReference>
<dbReference type="InterPro" id="IPR002583">
    <property type="entry name" value="Ribosomal_bS20"/>
</dbReference>
<evidence type="ECO:0000313" key="9">
    <source>
        <dbReference type="Proteomes" id="UP000176568"/>
    </source>
</evidence>
<protein>
    <recommendedName>
        <fullName evidence="5 6">Small ribosomal subunit protein bS20</fullName>
    </recommendedName>
</protein>
<evidence type="ECO:0000256" key="1">
    <source>
        <dbReference type="ARBA" id="ARBA00022730"/>
    </source>
</evidence>
<dbReference type="GO" id="GO:1990904">
    <property type="term" value="C:ribonucleoprotein complex"/>
    <property type="evidence" value="ECO:0007669"/>
    <property type="project" value="UniProtKB-KW"/>
</dbReference>
<feature type="compositionally biased region" description="Basic and acidic residues" evidence="7">
    <location>
        <begin position="23"/>
        <end position="38"/>
    </location>
</feature>
<dbReference type="GO" id="GO:0019843">
    <property type="term" value="F:rRNA binding"/>
    <property type="evidence" value="ECO:0007669"/>
    <property type="project" value="UniProtKB-UniRule"/>
</dbReference>
<dbReference type="HAMAP" id="MF_00500">
    <property type="entry name" value="Ribosomal_bS20"/>
    <property type="match status" value="1"/>
</dbReference>
<evidence type="ECO:0000256" key="4">
    <source>
        <dbReference type="ARBA" id="ARBA00023274"/>
    </source>
</evidence>
<keyword evidence="4 6" id="KW-0687">Ribonucleoprotein</keyword>
<gene>
    <name evidence="6" type="primary">rpsT</name>
    <name evidence="8" type="ORF">A2419_03290</name>
</gene>
<sequence>MAITKGAKKALRQSARKQAMNRTRKDAMREATKAVRTAPKGDKAALAAAYKAIDKALKRGILKKNTAARRKAKVAKALAK</sequence>
<dbReference type="GO" id="GO:0006412">
    <property type="term" value="P:translation"/>
    <property type="evidence" value="ECO:0007669"/>
    <property type="project" value="UniProtKB-UniRule"/>
</dbReference>
<name>A0A1F4Y445_9BACT</name>
<organism evidence="8 9">
    <name type="scientific">Candidatus Adlerbacteria bacterium RIFOXYC1_FULL_48_26</name>
    <dbReference type="NCBI Taxonomy" id="1797247"/>
    <lineage>
        <taxon>Bacteria</taxon>
        <taxon>Candidatus Adleribacteriota</taxon>
    </lineage>
</organism>
<dbReference type="InterPro" id="IPR036510">
    <property type="entry name" value="Ribosomal_bS20_sf"/>
</dbReference>
<comment type="function">
    <text evidence="6">Binds directly to 16S ribosomal RNA.</text>
</comment>
<proteinExistence type="inferred from homology"/>
<keyword evidence="1 6" id="KW-0699">rRNA-binding</keyword>
<evidence type="ECO:0000256" key="2">
    <source>
        <dbReference type="ARBA" id="ARBA00022884"/>
    </source>
</evidence>
<comment type="similarity">
    <text evidence="6">Belongs to the bacterial ribosomal protein bS20 family.</text>
</comment>
<reference evidence="8 9" key="1">
    <citation type="journal article" date="2016" name="Nat. Commun.">
        <title>Thousands of microbial genomes shed light on interconnected biogeochemical processes in an aquifer system.</title>
        <authorList>
            <person name="Anantharaman K."/>
            <person name="Brown C.T."/>
            <person name="Hug L.A."/>
            <person name="Sharon I."/>
            <person name="Castelle C.J."/>
            <person name="Probst A.J."/>
            <person name="Thomas B.C."/>
            <person name="Singh A."/>
            <person name="Wilkins M.J."/>
            <person name="Karaoz U."/>
            <person name="Brodie E.L."/>
            <person name="Williams K.H."/>
            <person name="Hubbard S.S."/>
            <person name="Banfield J.F."/>
        </authorList>
    </citation>
    <scope>NUCLEOTIDE SEQUENCE [LARGE SCALE GENOMIC DNA]</scope>
</reference>
<feature type="compositionally biased region" description="Basic residues" evidence="7">
    <location>
        <begin position="1"/>
        <end position="15"/>
    </location>
</feature>
<evidence type="ECO:0000256" key="7">
    <source>
        <dbReference type="SAM" id="MobiDB-lite"/>
    </source>
</evidence>
<evidence type="ECO:0000313" key="8">
    <source>
        <dbReference type="EMBL" id="OGC88757.1"/>
    </source>
</evidence>
<dbReference type="SUPFAM" id="SSF46992">
    <property type="entry name" value="Ribosomal protein S20"/>
    <property type="match status" value="1"/>
</dbReference>
<dbReference type="NCBIfam" id="TIGR00029">
    <property type="entry name" value="S20"/>
    <property type="match status" value="1"/>
</dbReference>
<dbReference type="GO" id="GO:0003735">
    <property type="term" value="F:structural constituent of ribosome"/>
    <property type="evidence" value="ECO:0007669"/>
    <property type="project" value="InterPro"/>
</dbReference>
<comment type="caution">
    <text evidence="8">The sequence shown here is derived from an EMBL/GenBank/DDBJ whole genome shotgun (WGS) entry which is preliminary data.</text>
</comment>
<dbReference type="EMBL" id="MEXB01000004">
    <property type="protein sequence ID" value="OGC88757.1"/>
    <property type="molecule type" value="Genomic_DNA"/>
</dbReference>
<keyword evidence="3 6" id="KW-0689">Ribosomal protein</keyword>
<dbReference type="AlphaFoldDB" id="A0A1F4Y445"/>
<feature type="region of interest" description="Disordered" evidence="7">
    <location>
        <begin position="1"/>
        <end position="38"/>
    </location>
</feature>
<dbReference type="GO" id="GO:0005840">
    <property type="term" value="C:ribosome"/>
    <property type="evidence" value="ECO:0007669"/>
    <property type="project" value="UniProtKB-KW"/>
</dbReference>
<evidence type="ECO:0000256" key="6">
    <source>
        <dbReference type="HAMAP-Rule" id="MF_00500"/>
    </source>
</evidence>
<accession>A0A1F4Y445</accession>
<evidence type="ECO:0000256" key="5">
    <source>
        <dbReference type="ARBA" id="ARBA00035136"/>
    </source>
</evidence>